<sequence>MLEWLIGLSIRVYSRMTDWFIPERATSLAFSVLGELVKLCILPIIYLYEKNLDCDCGSMAVLIHFIISVLFSSRNAVHFLDITDSLFFMVQFIEGCSDMELSLEDSRILANCISGQIYDSDPIEFTKDLGARFALRRSILRMPGLSKLVSLVAKENDDVAPCSTVCDFAQNLQDLGADVKLVNCDTSVCTVQASLNLP</sequence>
<dbReference type="PANTHER" id="PTHR12265">
    <property type="entry name" value="TRANSMEMBRANE PROTEIN 53"/>
    <property type="match status" value="1"/>
</dbReference>
<comment type="caution">
    <text evidence="1">The sequence shown here is derived from an EMBL/GenBank/DDBJ whole genome shotgun (WGS) entry which is preliminary data.</text>
</comment>
<dbReference type="AlphaFoldDB" id="A0A8X8XZ85"/>
<organism evidence="1">
    <name type="scientific">Salvia splendens</name>
    <name type="common">Scarlet sage</name>
    <dbReference type="NCBI Taxonomy" id="180675"/>
    <lineage>
        <taxon>Eukaryota</taxon>
        <taxon>Viridiplantae</taxon>
        <taxon>Streptophyta</taxon>
        <taxon>Embryophyta</taxon>
        <taxon>Tracheophyta</taxon>
        <taxon>Spermatophyta</taxon>
        <taxon>Magnoliopsida</taxon>
        <taxon>eudicotyledons</taxon>
        <taxon>Gunneridae</taxon>
        <taxon>Pentapetalae</taxon>
        <taxon>asterids</taxon>
        <taxon>lamiids</taxon>
        <taxon>Lamiales</taxon>
        <taxon>Lamiaceae</taxon>
        <taxon>Nepetoideae</taxon>
        <taxon>Mentheae</taxon>
        <taxon>Salviinae</taxon>
        <taxon>Salvia</taxon>
        <taxon>Salvia subgen. Calosphace</taxon>
        <taxon>core Calosphace</taxon>
    </lineage>
</organism>
<evidence type="ECO:0000313" key="1">
    <source>
        <dbReference type="EMBL" id="KAG6422650.1"/>
    </source>
</evidence>
<name>A0A8X8XZ85_SALSN</name>
<protein>
    <submittedName>
        <fullName evidence="1">Uncharacterized protein</fullName>
    </submittedName>
</protein>
<accession>A0A8X8XZ85</accession>
<dbReference type="EMBL" id="PNBA02000005">
    <property type="protein sequence ID" value="KAG6422650.1"/>
    <property type="molecule type" value="Genomic_DNA"/>
</dbReference>
<gene>
    <name evidence="1" type="ORF">SASPL_113027</name>
</gene>
<dbReference type="Proteomes" id="UP000298416">
    <property type="component" value="Unassembled WGS sequence"/>
</dbReference>
<evidence type="ECO:0000313" key="2">
    <source>
        <dbReference type="Proteomes" id="UP000298416"/>
    </source>
</evidence>
<dbReference type="PANTHER" id="PTHR12265:SF9">
    <property type="entry name" value="DUF829 DOMAIN PROTEIN"/>
    <property type="match status" value="1"/>
</dbReference>
<reference evidence="1" key="2">
    <citation type="submission" date="2020-08" db="EMBL/GenBank/DDBJ databases">
        <title>Plant Genome Project.</title>
        <authorList>
            <person name="Zhang R.-G."/>
        </authorList>
    </citation>
    <scope>NUCLEOTIDE SEQUENCE</scope>
    <source>
        <strain evidence="1">Huo1</strain>
        <tissue evidence="1">Leaf</tissue>
    </source>
</reference>
<keyword evidence="2" id="KW-1185">Reference proteome</keyword>
<dbReference type="InterPro" id="IPR008547">
    <property type="entry name" value="DUF829_TMEM53"/>
</dbReference>
<proteinExistence type="predicted"/>
<reference evidence="1" key="1">
    <citation type="submission" date="2018-01" db="EMBL/GenBank/DDBJ databases">
        <authorList>
            <person name="Mao J.F."/>
        </authorList>
    </citation>
    <scope>NUCLEOTIDE SEQUENCE</scope>
    <source>
        <strain evidence="1">Huo1</strain>
        <tissue evidence="1">Leaf</tissue>
    </source>
</reference>